<evidence type="ECO:0000313" key="1">
    <source>
        <dbReference type="EMBL" id="EYC36142.1"/>
    </source>
</evidence>
<proteinExistence type="predicted"/>
<comment type="caution">
    <text evidence="1">The sequence shown here is derived from an EMBL/GenBank/DDBJ whole genome shotgun (WGS) entry which is preliminary data.</text>
</comment>
<keyword evidence="2" id="KW-1185">Reference proteome</keyword>
<dbReference type="Proteomes" id="UP000024635">
    <property type="component" value="Unassembled WGS sequence"/>
</dbReference>
<feature type="non-terminal residue" evidence="1">
    <location>
        <position position="1"/>
    </location>
</feature>
<reference evidence="2" key="1">
    <citation type="journal article" date="2015" name="Nat. Genet.">
        <title>The genome and transcriptome of the zoonotic hookworm Ancylostoma ceylanicum identify infection-specific gene families.</title>
        <authorList>
            <person name="Schwarz E.M."/>
            <person name="Hu Y."/>
            <person name="Antoshechkin I."/>
            <person name="Miller M.M."/>
            <person name="Sternberg P.W."/>
            <person name="Aroian R.V."/>
        </authorList>
    </citation>
    <scope>NUCLEOTIDE SEQUENCE</scope>
    <source>
        <strain evidence="2">HY135</strain>
    </source>
</reference>
<sequence length="494" mass="55754">TFFVEGYRANIIAIVLQFCLAMQQPDRTGELGQSVAVHYSPKTGCRYTQGQSRIPKNMHLIQSFVHAINADHFAESRGPYSELLPLELITTLAFLENSTASELEEVAILIKAELGDKIVALTISGVNPVELGVFIRDEMLYSISEELTSRERGEVVDIVDFEEKLEHFISIPRFRDEKVLEEYLRQRIVKGPMHHGDAFTSDYSPLREVGKKYWVKMELENSDDSQLTYCYPGLPSVGSYLFEVVQDVGAIAKSSDVSFDFIPDQASAYLRFALNTLYEKISSYRMPSSWVSLYMVADSSRFETSTLSANMFSLTIGEEAYAYIGTIGTGFGSHSATAFMNNLVHNHVANFAKIKGFANTLQPFIALKNNTVSIVYSGSPGYPTLSLGIPRLIYTLILSQYFNKTLEEAVVYPLIYTMPHTNITFRYGYPFDSDFGKYINEKNIKIKDVPDHYGDSLAAISRREDDDGHSRFVPFYKNKRVRAGRPFNTRITGF</sequence>
<dbReference type="AlphaFoldDB" id="A0A016WA51"/>
<dbReference type="EMBL" id="JARK01000529">
    <property type="protein sequence ID" value="EYC36142.1"/>
    <property type="molecule type" value="Genomic_DNA"/>
</dbReference>
<organism evidence="1 2">
    <name type="scientific">Ancylostoma ceylanicum</name>
    <dbReference type="NCBI Taxonomy" id="53326"/>
    <lineage>
        <taxon>Eukaryota</taxon>
        <taxon>Metazoa</taxon>
        <taxon>Ecdysozoa</taxon>
        <taxon>Nematoda</taxon>
        <taxon>Chromadorea</taxon>
        <taxon>Rhabditida</taxon>
        <taxon>Rhabditina</taxon>
        <taxon>Rhabditomorpha</taxon>
        <taxon>Strongyloidea</taxon>
        <taxon>Ancylostomatidae</taxon>
        <taxon>Ancylostomatinae</taxon>
        <taxon>Ancylostoma</taxon>
    </lineage>
</organism>
<evidence type="ECO:0000313" key="2">
    <source>
        <dbReference type="Proteomes" id="UP000024635"/>
    </source>
</evidence>
<accession>A0A016WA51</accession>
<name>A0A016WA51_9BILA</name>
<gene>
    <name evidence="1" type="primary">Acey_s0929.g3082</name>
    <name evidence="1" type="ORF">Y032_0929g3082</name>
</gene>
<protein>
    <submittedName>
        <fullName evidence="1">Uncharacterized protein</fullName>
    </submittedName>
</protein>
<dbReference type="OrthoDB" id="5869835at2759"/>